<dbReference type="AlphaFoldDB" id="A0A0P9EZU2"/>
<evidence type="ECO:0000256" key="6">
    <source>
        <dbReference type="ARBA" id="ARBA00023014"/>
    </source>
</evidence>
<keyword evidence="3" id="KW-0479">Metal-binding</keyword>
<dbReference type="PANTHER" id="PTHR43105:SF14">
    <property type="entry name" value="FORMATE DEHYDROGENASE H"/>
    <property type="match status" value="1"/>
</dbReference>
<evidence type="ECO:0000313" key="9">
    <source>
        <dbReference type="Proteomes" id="UP000050482"/>
    </source>
</evidence>
<evidence type="ECO:0000256" key="4">
    <source>
        <dbReference type="ARBA" id="ARBA00023002"/>
    </source>
</evidence>
<keyword evidence="9" id="KW-1185">Reference proteome</keyword>
<dbReference type="PANTHER" id="PTHR43105">
    <property type="entry name" value="RESPIRATORY NITRATE REDUCTASE"/>
    <property type="match status" value="1"/>
</dbReference>
<sequence>MPELAVKPKTWTGNTTCSFCGTGCTLSVSVADGSIVDVTGDKQGPVNRGESCVKGIQAWKYIQSEKRLKYPLIRRNGELQRASWDEALDLITEKLTFIRETSGPNSIGCLSSSRATNEMNYLAQKLMRQVIGTNNIDSCNRT</sequence>
<dbReference type="GO" id="GO:0051539">
    <property type="term" value="F:4 iron, 4 sulfur cluster binding"/>
    <property type="evidence" value="ECO:0007669"/>
    <property type="project" value="UniProtKB-KW"/>
</dbReference>
<dbReference type="InterPro" id="IPR006963">
    <property type="entry name" value="Mopterin_OxRdtase_4Fe-4S_dom"/>
</dbReference>
<dbReference type="InterPro" id="IPR006656">
    <property type="entry name" value="Mopterin_OxRdtase"/>
</dbReference>
<proteinExistence type="predicted"/>
<evidence type="ECO:0000313" key="8">
    <source>
        <dbReference type="EMBL" id="KPV44616.1"/>
    </source>
</evidence>
<evidence type="ECO:0000259" key="7">
    <source>
        <dbReference type="PROSITE" id="PS51669"/>
    </source>
</evidence>
<dbReference type="GO" id="GO:0022904">
    <property type="term" value="P:respiratory electron transport chain"/>
    <property type="evidence" value="ECO:0007669"/>
    <property type="project" value="TreeGrafter"/>
</dbReference>
<keyword evidence="2" id="KW-0004">4Fe-4S</keyword>
<reference evidence="8 9" key="1">
    <citation type="submission" date="2015-09" db="EMBL/GenBank/DDBJ databases">
        <title>Draft genome sequence of Alicyclobacillus ferrooxydans DSM 22381.</title>
        <authorList>
            <person name="Hemp J."/>
        </authorList>
    </citation>
    <scope>NUCLEOTIDE SEQUENCE [LARGE SCALE GENOMIC DNA]</scope>
    <source>
        <strain evidence="8 9">TC-34</strain>
    </source>
</reference>
<comment type="caution">
    <text evidence="8">The sequence shown here is derived from an EMBL/GenBank/DDBJ whole genome shotgun (WGS) entry which is preliminary data.</text>
</comment>
<dbReference type="PROSITE" id="PS51669">
    <property type="entry name" value="4FE4S_MOW_BIS_MGD"/>
    <property type="match status" value="1"/>
</dbReference>
<organism evidence="8 9">
    <name type="scientific">Alicyclobacillus ferrooxydans</name>
    <dbReference type="NCBI Taxonomy" id="471514"/>
    <lineage>
        <taxon>Bacteria</taxon>
        <taxon>Bacillati</taxon>
        <taxon>Bacillota</taxon>
        <taxon>Bacilli</taxon>
        <taxon>Bacillales</taxon>
        <taxon>Alicyclobacillaceae</taxon>
        <taxon>Alicyclobacillus</taxon>
    </lineage>
</organism>
<dbReference type="SMART" id="SM00926">
    <property type="entry name" value="Molybdop_Fe4S4"/>
    <property type="match status" value="1"/>
</dbReference>
<dbReference type="InterPro" id="IPR050123">
    <property type="entry name" value="Prok_molybdopt-oxidoreductase"/>
</dbReference>
<dbReference type="EMBL" id="LJCO01000030">
    <property type="protein sequence ID" value="KPV44616.1"/>
    <property type="molecule type" value="Genomic_DNA"/>
</dbReference>
<keyword evidence="4" id="KW-0560">Oxidoreductase</keyword>
<dbReference type="GO" id="GO:0003954">
    <property type="term" value="F:NADH dehydrogenase activity"/>
    <property type="evidence" value="ECO:0007669"/>
    <property type="project" value="TreeGrafter"/>
</dbReference>
<dbReference type="Pfam" id="PF04879">
    <property type="entry name" value="Molybdop_Fe4S4"/>
    <property type="match status" value="1"/>
</dbReference>
<dbReference type="SUPFAM" id="SSF53706">
    <property type="entry name" value="Formate dehydrogenase/DMSO reductase, domains 1-3"/>
    <property type="match status" value="1"/>
</dbReference>
<protein>
    <submittedName>
        <fullName evidence="8">Spermidine/putrescine ABC transporter substrate-binding protein</fullName>
    </submittedName>
</protein>
<evidence type="ECO:0000256" key="2">
    <source>
        <dbReference type="ARBA" id="ARBA00022485"/>
    </source>
</evidence>
<gene>
    <name evidence="8" type="ORF">AN477_06405</name>
</gene>
<dbReference type="PROSITE" id="PS00551">
    <property type="entry name" value="MOLYBDOPTERIN_PROK_1"/>
    <property type="match status" value="1"/>
</dbReference>
<dbReference type="PATRIC" id="fig|471514.4.peg.4259"/>
<dbReference type="GO" id="GO:0016020">
    <property type="term" value="C:membrane"/>
    <property type="evidence" value="ECO:0007669"/>
    <property type="project" value="TreeGrafter"/>
</dbReference>
<dbReference type="Pfam" id="PF00384">
    <property type="entry name" value="Molybdopterin"/>
    <property type="match status" value="1"/>
</dbReference>
<dbReference type="GO" id="GO:0046872">
    <property type="term" value="F:metal ion binding"/>
    <property type="evidence" value="ECO:0007669"/>
    <property type="project" value="UniProtKB-KW"/>
</dbReference>
<name>A0A0P9EZU2_9BACL</name>
<keyword evidence="5" id="KW-0408">Iron</keyword>
<dbReference type="Proteomes" id="UP000050482">
    <property type="component" value="Unassembled WGS sequence"/>
</dbReference>
<keyword evidence="6" id="KW-0411">Iron-sulfur</keyword>
<feature type="domain" description="4Fe-4S Mo/W bis-MGD-type" evidence="7">
    <location>
        <begin position="10"/>
        <end position="66"/>
    </location>
</feature>
<accession>A0A0P9EZU2</accession>
<evidence type="ECO:0000256" key="5">
    <source>
        <dbReference type="ARBA" id="ARBA00023004"/>
    </source>
</evidence>
<comment type="cofactor">
    <cofactor evidence="1">
        <name>Mo-bis(molybdopterin guanine dinucleotide)</name>
        <dbReference type="ChEBI" id="CHEBI:60539"/>
    </cofactor>
</comment>
<dbReference type="Gene3D" id="2.20.25.90">
    <property type="entry name" value="ADC-like domains"/>
    <property type="match status" value="1"/>
</dbReference>
<evidence type="ECO:0000256" key="1">
    <source>
        <dbReference type="ARBA" id="ARBA00001942"/>
    </source>
</evidence>
<dbReference type="STRING" id="471514.AN477_06405"/>
<dbReference type="InterPro" id="IPR027467">
    <property type="entry name" value="MopterinOxRdtase_cofactor_BS"/>
</dbReference>
<dbReference type="Gene3D" id="3.40.50.740">
    <property type="match status" value="1"/>
</dbReference>
<evidence type="ECO:0000256" key="3">
    <source>
        <dbReference type="ARBA" id="ARBA00022723"/>
    </source>
</evidence>